<comment type="caution">
    <text evidence="1">The sequence shown here is derived from an EMBL/GenBank/DDBJ whole genome shotgun (WGS) entry which is preliminary data.</text>
</comment>
<proteinExistence type="predicted"/>
<dbReference type="EMBL" id="QAOH01000002">
    <property type="protein sequence ID" value="PTQ75236.1"/>
    <property type="molecule type" value="Genomic_DNA"/>
</dbReference>
<dbReference type="AlphaFoldDB" id="A0A2T5HUJ6"/>
<protein>
    <submittedName>
        <fullName evidence="1">Uncharacterized protein</fullName>
    </submittedName>
</protein>
<gene>
    <name evidence="1" type="ORF">C8N42_102155</name>
</gene>
<sequence length="176" mass="18798">MKRLADQFDAGEEEGDLFGGGFRGIGAVHGVFPHGESEFLADGAFGGVGRVGGAHDFAVFCDGVFTFEDLHHDRLGDHVFAKLIIERTLLVHGVERLSLSQRQLNALGRHDAQAGLFELGDDLAGQVALGGVGFDDGEGTLDRHGKSLLDLDLQWKQARIFATPEDCAPDNTGKAV</sequence>
<dbReference type="Proteomes" id="UP000244077">
    <property type="component" value="Unassembled WGS sequence"/>
</dbReference>
<evidence type="ECO:0000313" key="1">
    <source>
        <dbReference type="EMBL" id="PTQ75236.1"/>
    </source>
</evidence>
<evidence type="ECO:0000313" key="2">
    <source>
        <dbReference type="Proteomes" id="UP000244077"/>
    </source>
</evidence>
<name>A0A2T5HUJ6_9RHOB</name>
<reference evidence="1 2" key="1">
    <citation type="submission" date="2018-04" db="EMBL/GenBank/DDBJ databases">
        <title>Genomic Encyclopedia of Archaeal and Bacterial Type Strains, Phase II (KMG-II): from individual species to whole genera.</title>
        <authorList>
            <person name="Goeker M."/>
        </authorList>
    </citation>
    <scope>NUCLEOTIDE SEQUENCE [LARGE SCALE GENOMIC DNA]</scope>
    <source>
        <strain evidence="1 2">DSM 100434</strain>
    </source>
</reference>
<accession>A0A2T5HUJ6</accession>
<organism evidence="1 2">
    <name type="scientific">Celeribacter persicus</name>
    <dbReference type="NCBI Taxonomy" id="1651082"/>
    <lineage>
        <taxon>Bacteria</taxon>
        <taxon>Pseudomonadati</taxon>
        <taxon>Pseudomonadota</taxon>
        <taxon>Alphaproteobacteria</taxon>
        <taxon>Rhodobacterales</taxon>
        <taxon>Roseobacteraceae</taxon>
        <taxon>Celeribacter</taxon>
    </lineage>
</organism>
<keyword evidence="2" id="KW-1185">Reference proteome</keyword>